<dbReference type="Gene3D" id="1.25.40.10">
    <property type="entry name" value="Tetratricopeptide repeat domain"/>
    <property type="match status" value="2"/>
</dbReference>
<dbReference type="SUPFAM" id="SSF81901">
    <property type="entry name" value="HCP-like"/>
    <property type="match status" value="2"/>
</dbReference>
<dbReference type="OrthoDB" id="8561742at2"/>
<accession>A0A244CPC7</accession>
<dbReference type="RefSeq" id="WP_086744035.1">
    <property type="nucleotide sequence ID" value="NZ_MWPV01000003.1"/>
</dbReference>
<evidence type="ECO:0000313" key="4">
    <source>
        <dbReference type="Proteomes" id="UP000194841"/>
    </source>
</evidence>
<dbReference type="InterPro" id="IPR050767">
    <property type="entry name" value="Sel1_AlgK"/>
</dbReference>
<reference evidence="3 4" key="1">
    <citation type="submission" date="2017-02" db="EMBL/GenBank/DDBJ databases">
        <title>Pseudoalteromonas ulvae TC14 Genome.</title>
        <authorList>
            <person name="Molmeret M."/>
        </authorList>
    </citation>
    <scope>NUCLEOTIDE SEQUENCE [LARGE SCALE GENOMIC DNA]</scope>
    <source>
        <strain evidence="3">TC14</strain>
    </source>
</reference>
<gene>
    <name evidence="3" type="ORF">B1199_10265</name>
</gene>
<dbReference type="InterPro" id="IPR037682">
    <property type="entry name" value="TonB_C"/>
</dbReference>
<keyword evidence="1" id="KW-0732">Signal</keyword>
<dbReference type="AlphaFoldDB" id="A0A244CPC7"/>
<dbReference type="EMBL" id="MWPV01000003">
    <property type="protein sequence ID" value="OUL57452.1"/>
    <property type="molecule type" value="Genomic_DNA"/>
</dbReference>
<name>A0A244CPC7_PSEDV</name>
<dbReference type="PROSITE" id="PS52015">
    <property type="entry name" value="TONB_CTD"/>
    <property type="match status" value="1"/>
</dbReference>
<evidence type="ECO:0000313" key="3">
    <source>
        <dbReference type="EMBL" id="OUL57452.1"/>
    </source>
</evidence>
<feature type="domain" description="TonB C-terminal" evidence="2">
    <location>
        <begin position="133"/>
        <end position="227"/>
    </location>
</feature>
<dbReference type="SUPFAM" id="SSF74653">
    <property type="entry name" value="TolA/TonB C-terminal domain"/>
    <property type="match status" value="1"/>
</dbReference>
<evidence type="ECO:0000259" key="2">
    <source>
        <dbReference type="PROSITE" id="PS52015"/>
    </source>
</evidence>
<sequence length="570" mass="63821">MKRLALLISSVLSMSAFADANKAMDLYLNQNYQQAFRIFQDTAHLGHAKSQFNIGVQYLRGQGVKADPVMAYSYLTLALDNGFKMARQARMSVIKRLSPEQLKQAEAKAAQLIELYGAQGTDNLENKFSSVRSHNPTPKRTINPDAEYPSGLARDGVPGFASFIFDIDRNGVARDLVLLQSYPNSEFADSVKEKLENSRYQILKVGGTLRTFSNAQFSGLFKSSELPQDIKASIATKQKQLIGQAKSGDINAQAELASLLSLMSDLPEHVVALPKEKVVAATTQPQRIFLKESQIPTFDYQPELEGRFHNFSYLVWLDSSAKISKKVLYSKHSVAESLKSNAEKTLDDWQLSYIEPQKATAEQGPYLVEFFYNNEPRNQRFSNYLTRSHATIKSIINQPKELLADYWRKEAAKGGHAESLFLLGANCNVPLLSIAAENGYVPAQVQAAKCLLHDPNLSNDQQEQAKAWLEMAVGQGNIIAKRELAGIYARTSNMRSDLELAISLGEQVVDEQDDPWALEYIAAAYAKLGQFEEAVDKQKQAVKQAWSKDYFMEPFEQRLLSYENSEIAPW</sequence>
<dbReference type="PANTHER" id="PTHR11102:SF160">
    <property type="entry name" value="ERAD-ASSOCIATED E3 UBIQUITIN-PROTEIN LIGASE COMPONENT HRD3"/>
    <property type="match status" value="1"/>
</dbReference>
<protein>
    <recommendedName>
        <fullName evidence="2">TonB C-terminal domain-containing protein</fullName>
    </recommendedName>
</protein>
<feature type="signal peptide" evidence="1">
    <location>
        <begin position="1"/>
        <end position="18"/>
    </location>
</feature>
<proteinExistence type="predicted"/>
<dbReference type="Proteomes" id="UP000194841">
    <property type="component" value="Unassembled WGS sequence"/>
</dbReference>
<dbReference type="InterPro" id="IPR011990">
    <property type="entry name" value="TPR-like_helical_dom_sf"/>
</dbReference>
<keyword evidence="4" id="KW-1185">Reference proteome</keyword>
<dbReference type="SMART" id="SM00671">
    <property type="entry name" value="SEL1"/>
    <property type="match status" value="4"/>
</dbReference>
<dbReference type="Pfam" id="PF08238">
    <property type="entry name" value="Sel1"/>
    <property type="match status" value="2"/>
</dbReference>
<dbReference type="Gene3D" id="3.30.2420.10">
    <property type="entry name" value="TonB"/>
    <property type="match status" value="1"/>
</dbReference>
<dbReference type="InterPro" id="IPR006597">
    <property type="entry name" value="Sel1-like"/>
</dbReference>
<comment type="caution">
    <text evidence="3">The sequence shown here is derived from an EMBL/GenBank/DDBJ whole genome shotgun (WGS) entry which is preliminary data.</text>
</comment>
<dbReference type="GO" id="GO:0055085">
    <property type="term" value="P:transmembrane transport"/>
    <property type="evidence" value="ECO:0007669"/>
    <property type="project" value="InterPro"/>
</dbReference>
<organism evidence="3 4">
    <name type="scientific">Pseudoalteromonas ulvae</name>
    <dbReference type="NCBI Taxonomy" id="107327"/>
    <lineage>
        <taxon>Bacteria</taxon>
        <taxon>Pseudomonadati</taxon>
        <taxon>Pseudomonadota</taxon>
        <taxon>Gammaproteobacteria</taxon>
        <taxon>Alteromonadales</taxon>
        <taxon>Pseudoalteromonadaceae</taxon>
        <taxon>Pseudoalteromonas</taxon>
    </lineage>
</organism>
<dbReference type="PANTHER" id="PTHR11102">
    <property type="entry name" value="SEL-1-LIKE PROTEIN"/>
    <property type="match status" value="1"/>
</dbReference>
<feature type="chain" id="PRO_5012783412" description="TonB C-terminal domain-containing protein" evidence="1">
    <location>
        <begin position="19"/>
        <end position="570"/>
    </location>
</feature>
<evidence type="ECO:0000256" key="1">
    <source>
        <dbReference type="SAM" id="SignalP"/>
    </source>
</evidence>